<keyword evidence="6" id="KW-0862">Zinc</keyword>
<dbReference type="Pfam" id="PF00096">
    <property type="entry name" value="zf-C2H2"/>
    <property type="match status" value="9"/>
</dbReference>
<evidence type="ECO:0000256" key="4">
    <source>
        <dbReference type="ARBA" id="ARBA00022737"/>
    </source>
</evidence>
<dbReference type="VEuPathDB" id="VectorBase:LLOJ006815"/>
<evidence type="ECO:0000256" key="6">
    <source>
        <dbReference type="ARBA" id="ARBA00022833"/>
    </source>
</evidence>
<keyword evidence="4" id="KW-0677">Repeat</keyword>
<evidence type="ECO:0000256" key="8">
    <source>
        <dbReference type="ARBA" id="ARBA00023125"/>
    </source>
</evidence>
<feature type="domain" description="C2H2-type" evidence="13">
    <location>
        <begin position="344"/>
        <end position="368"/>
    </location>
</feature>
<dbReference type="PANTHER" id="PTHR16515">
    <property type="entry name" value="PR DOMAIN ZINC FINGER PROTEIN"/>
    <property type="match status" value="1"/>
</dbReference>
<dbReference type="FunFam" id="3.30.160.60:FF:002716">
    <property type="entry name" value="Zinc finger protein 212"/>
    <property type="match status" value="1"/>
</dbReference>
<dbReference type="PANTHER" id="PTHR16515:SF49">
    <property type="entry name" value="GASTRULA ZINC FINGER PROTEIN XLCGF49.1-LIKE-RELATED"/>
    <property type="match status" value="1"/>
</dbReference>
<dbReference type="Proteomes" id="UP000092461">
    <property type="component" value="Unassembled WGS sequence"/>
</dbReference>
<comment type="subcellular location">
    <subcellularLocation>
        <location evidence="1">Nucleus</location>
    </subcellularLocation>
</comment>
<sequence length="519" mass="58024">MYLNGQRINKKCFSIMDNLCGVCFQQVEQLYQVPGYPAPSCLKCSEQLAAKGLHSGAASQPRSIDGGGGIGNSVTASTAPTPIHPPPNMNGATETQQSQIHQTPKKHENNDLLFTDEGSCPLCSKTFGRKSSLLNHIRNHSAEKKYVCSFCQKGFTQAANLRNHERIHTNERPYVCIDCGKAFTQVTNLNNHRRLHTGERPFVCIEPDCGRSFAQVTNLNNHMKTHHKVQQYVCNQCPRRFIQVSQLNQHLALHTGIRGFMCPQCPEKTFKQQSHLQQHLRTHGLEFPYACGRCEEKFVQFVHLEHHMKMHEEYRFKCTMCSSAFNQEALLKKHIQRHIDGRYIVCPVEGCNEGFTVKHHLTRHMQAHHSMTNHPKRLSVKRSAASGKYSCYFESCEESFGDADTLNEHLRSIHGLSILKNEGKRIKAEATAMEELKNAAAAAGNLLGKNDIAGQNFAIQFAAATAGGLPSQICGPSSEQHGGVSNKRVLSVSEMLSVSENVRKQVERKAQIGLDMQVI</sequence>
<feature type="domain" description="C2H2-type" evidence="13">
    <location>
        <begin position="289"/>
        <end position="316"/>
    </location>
</feature>
<dbReference type="GO" id="GO:0003677">
    <property type="term" value="F:DNA binding"/>
    <property type="evidence" value="ECO:0007669"/>
    <property type="project" value="UniProtKB-KW"/>
</dbReference>
<proteinExistence type="inferred from homology"/>
<evidence type="ECO:0000256" key="7">
    <source>
        <dbReference type="ARBA" id="ARBA00023015"/>
    </source>
</evidence>
<dbReference type="InterPro" id="IPR036236">
    <property type="entry name" value="Znf_C2H2_sf"/>
</dbReference>
<protein>
    <recommendedName>
        <fullName evidence="13">C2H2-type domain-containing protein</fullName>
    </recommendedName>
</protein>
<keyword evidence="3" id="KW-0479">Metal-binding</keyword>
<dbReference type="EMBL" id="AJWK01022483">
    <property type="status" value="NOT_ANNOTATED_CDS"/>
    <property type="molecule type" value="Genomic_DNA"/>
</dbReference>
<evidence type="ECO:0000313" key="15">
    <source>
        <dbReference type="Proteomes" id="UP000092461"/>
    </source>
</evidence>
<feature type="domain" description="C2H2-type" evidence="13">
    <location>
        <begin position="146"/>
        <end position="173"/>
    </location>
</feature>
<keyword evidence="5 11" id="KW-0863">Zinc-finger</keyword>
<dbReference type="SMART" id="SM00355">
    <property type="entry name" value="ZnF_C2H2"/>
    <property type="match status" value="10"/>
</dbReference>
<evidence type="ECO:0000256" key="2">
    <source>
        <dbReference type="ARBA" id="ARBA00006991"/>
    </source>
</evidence>
<feature type="region of interest" description="Disordered" evidence="12">
    <location>
        <begin position="56"/>
        <end position="105"/>
    </location>
</feature>
<dbReference type="PROSITE" id="PS50157">
    <property type="entry name" value="ZINC_FINGER_C2H2_2"/>
    <property type="match status" value="10"/>
</dbReference>
<keyword evidence="15" id="KW-1185">Reference proteome</keyword>
<keyword evidence="9" id="KW-0804">Transcription</keyword>
<accession>A0A1B0GK03</accession>
<feature type="compositionally biased region" description="Polar residues" evidence="12">
    <location>
        <begin position="90"/>
        <end position="102"/>
    </location>
</feature>
<dbReference type="VEuPathDB" id="VectorBase:LLONM1_006387"/>
<evidence type="ECO:0000256" key="1">
    <source>
        <dbReference type="ARBA" id="ARBA00004123"/>
    </source>
</evidence>
<dbReference type="EnsemblMetazoa" id="LLOJ006815-RA">
    <property type="protein sequence ID" value="LLOJ006815-PA"/>
    <property type="gene ID" value="LLOJ006815"/>
</dbReference>
<dbReference type="PROSITE" id="PS00028">
    <property type="entry name" value="ZINC_FINGER_C2H2_1"/>
    <property type="match status" value="8"/>
</dbReference>
<dbReference type="SUPFAM" id="SSF57667">
    <property type="entry name" value="beta-beta-alpha zinc fingers"/>
    <property type="match status" value="5"/>
</dbReference>
<feature type="domain" description="C2H2-type" evidence="13">
    <location>
        <begin position="260"/>
        <end position="288"/>
    </location>
</feature>
<name>A0A1B0GK03_LUTLO</name>
<feature type="domain" description="C2H2-type" evidence="13">
    <location>
        <begin position="316"/>
        <end position="343"/>
    </location>
</feature>
<dbReference type="GO" id="GO:0005634">
    <property type="term" value="C:nucleus"/>
    <property type="evidence" value="ECO:0007669"/>
    <property type="project" value="UniProtKB-SubCell"/>
</dbReference>
<dbReference type="AlphaFoldDB" id="A0A1B0GK03"/>
<evidence type="ECO:0000259" key="13">
    <source>
        <dbReference type="PROSITE" id="PS50157"/>
    </source>
</evidence>
<dbReference type="FunFam" id="3.30.160.60:FF:000859">
    <property type="entry name" value="myc-associated zinc finger protein isoform X2"/>
    <property type="match status" value="1"/>
</dbReference>
<dbReference type="InterPro" id="IPR050331">
    <property type="entry name" value="Zinc_finger"/>
</dbReference>
<reference evidence="14" key="1">
    <citation type="submission" date="2020-05" db="UniProtKB">
        <authorList>
            <consortium name="EnsemblMetazoa"/>
        </authorList>
    </citation>
    <scope>IDENTIFICATION</scope>
    <source>
        <strain evidence="14">Jacobina</strain>
    </source>
</reference>
<feature type="domain" description="C2H2-type" evidence="13">
    <location>
        <begin position="174"/>
        <end position="201"/>
    </location>
</feature>
<evidence type="ECO:0000256" key="5">
    <source>
        <dbReference type="ARBA" id="ARBA00022771"/>
    </source>
</evidence>
<dbReference type="GO" id="GO:0010468">
    <property type="term" value="P:regulation of gene expression"/>
    <property type="evidence" value="ECO:0007669"/>
    <property type="project" value="TreeGrafter"/>
</dbReference>
<evidence type="ECO:0000256" key="10">
    <source>
        <dbReference type="ARBA" id="ARBA00023242"/>
    </source>
</evidence>
<dbReference type="Gene3D" id="3.30.160.60">
    <property type="entry name" value="Classic Zinc Finger"/>
    <property type="match status" value="8"/>
</dbReference>
<keyword evidence="7" id="KW-0805">Transcription regulation</keyword>
<evidence type="ECO:0000256" key="11">
    <source>
        <dbReference type="PROSITE-ProRule" id="PRU00042"/>
    </source>
</evidence>
<dbReference type="InterPro" id="IPR013087">
    <property type="entry name" value="Znf_C2H2_type"/>
</dbReference>
<evidence type="ECO:0000256" key="9">
    <source>
        <dbReference type="ARBA" id="ARBA00023163"/>
    </source>
</evidence>
<keyword evidence="10" id="KW-0539">Nucleus</keyword>
<feature type="domain" description="C2H2-type" evidence="13">
    <location>
        <begin position="389"/>
        <end position="414"/>
    </location>
</feature>
<dbReference type="GO" id="GO:0042802">
    <property type="term" value="F:identical protein binding"/>
    <property type="evidence" value="ECO:0007669"/>
    <property type="project" value="UniProtKB-ARBA"/>
</dbReference>
<dbReference type="GO" id="GO:0008270">
    <property type="term" value="F:zinc ion binding"/>
    <property type="evidence" value="ECO:0007669"/>
    <property type="project" value="UniProtKB-KW"/>
</dbReference>
<evidence type="ECO:0000256" key="12">
    <source>
        <dbReference type="SAM" id="MobiDB-lite"/>
    </source>
</evidence>
<organism evidence="14 15">
    <name type="scientific">Lutzomyia longipalpis</name>
    <name type="common">Sand fly</name>
    <dbReference type="NCBI Taxonomy" id="7200"/>
    <lineage>
        <taxon>Eukaryota</taxon>
        <taxon>Metazoa</taxon>
        <taxon>Ecdysozoa</taxon>
        <taxon>Arthropoda</taxon>
        <taxon>Hexapoda</taxon>
        <taxon>Insecta</taxon>
        <taxon>Pterygota</taxon>
        <taxon>Neoptera</taxon>
        <taxon>Endopterygota</taxon>
        <taxon>Diptera</taxon>
        <taxon>Nematocera</taxon>
        <taxon>Psychodoidea</taxon>
        <taxon>Psychodidae</taxon>
        <taxon>Lutzomyia</taxon>
        <taxon>Lutzomyia</taxon>
    </lineage>
</organism>
<evidence type="ECO:0000256" key="3">
    <source>
        <dbReference type="ARBA" id="ARBA00022723"/>
    </source>
</evidence>
<feature type="domain" description="C2H2-type" evidence="13">
    <location>
        <begin position="202"/>
        <end position="231"/>
    </location>
</feature>
<evidence type="ECO:0000313" key="14">
    <source>
        <dbReference type="EnsemblMetazoa" id="LLOJ006815-PA"/>
    </source>
</evidence>
<dbReference type="FunFam" id="3.30.160.60:FF:000508">
    <property type="entry name" value="Myeloid zinc finger 1"/>
    <property type="match status" value="1"/>
</dbReference>
<comment type="similarity">
    <text evidence="2">Belongs to the krueppel C2H2-type zinc-finger protein family.</text>
</comment>
<feature type="domain" description="C2H2-type" evidence="13">
    <location>
        <begin position="118"/>
        <end position="145"/>
    </location>
</feature>
<keyword evidence="8" id="KW-0238">DNA-binding</keyword>
<feature type="domain" description="C2H2-type" evidence="13">
    <location>
        <begin position="232"/>
        <end position="259"/>
    </location>
</feature>